<evidence type="ECO:0000313" key="2">
    <source>
        <dbReference type="Proteomes" id="UP001151760"/>
    </source>
</evidence>
<comment type="caution">
    <text evidence="1">The sequence shown here is derived from an EMBL/GenBank/DDBJ whole genome shotgun (WGS) entry which is preliminary data.</text>
</comment>
<protein>
    <submittedName>
        <fullName evidence="1">Uncharacterized protein</fullName>
    </submittedName>
</protein>
<organism evidence="1 2">
    <name type="scientific">Tanacetum coccineum</name>
    <dbReference type="NCBI Taxonomy" id="301880"/>
    <lineage>
        <taxon>Eukaryota</taxon>
        <taxon>Viridiplantae</taxon>
        <taxon>Streptophyta</taxon>
        <taxon>Embryophyta</taxon>
        <taxon>Tracheophyta</taxon>
        <taxon>Spermatophyta</taxon>
        <taxon>Magnoliopsida</taxon>
        <taxon>eudicotyledons</taxon>
        <taxon>Gunneridae</taxon>
        <taxon>Pentapetalae</taxon>
        <taxon>asterids</taxon>
        <taxon>campanulids</taxon>
        <taxon>Asterales</taxon>
        <taxon>Asteraceae</taxon>
        <taxon>Asteroideae</taxon>
        <taxon>Anthemideae</taxon>
        <taxon>Anthemidinae</taxon>
        <taxon>Tanacetum</taxon>
    </lineage>
</organism>
<dbReference type="EMBL" id="BQNB010018655">
    <property type="protein sequence ID" value="GJT76791.1"/>
    <property type="molecule type" value="Genomic_DNA"/>
</dbReference>
<proteinExistence type="predicted"/>
<evidence type="ECO:0000313" key="1">
    <source>
        <dbReference type="EMBL" id="GJT76791.1"/>
    </source>
</evidence>
<gene>
    <name evidence="1" type="ORF">Tco_1043516</name>
</gene>
<reference evidence="1" key="1">
    <citation type="journal article" date="2022" name="Int. J. Mol. Sci.">
        <title>Draft Genome of Tanacetum Coccineum: Genomic Comparison of Closely Related Tanacetum-Family Plants.</title>
        <authorList>
            <person name="Yamashiro T."/>
            <person name="Shiraishi A."/>
            <person name="Nakayama K."/>
            <person name="Satake H."/>
        </authorList>
    </citation>
    <scope>NUCLEOTIDE SEQUENCE</scope>
</reference>
<sequence length="152" mass="16593">MTVPRNSTVLRAAIVVDPAEPTQRVNSAVSIRKAAQRRLEGLLRKAARADEGGKMKDLFWSPLRQGVLVGGSLLGHQYDQSLIEPILFSKQSEFRTSIGSSLSLDRACVELGVADLFLKDGDESMSIDGVKTLLDVEFQKPARGSLLFFDSS</sequence>
<name>A0ABQ5GMB1_9ASTR</name>
<accession>A0ABQ5GMB1</accession>
<reference evidence="1" key="2">
    <citation type="submission" date="2022-01" db="EMBL/GenBank/DDBJ databases">
        <authorList>
            <person name="Yamashiro T."/>
            <person name="Shiraishi A."/>
            <person name="Satake H."/>
            <person name="Nakayama K."/>
        </authorList>
    </citation>
    <scope>NUCLEOTIDE SEQUENCE</scope>
</reference>
<keyword evidence="2" id="KW-1185">Reference proteome</keyword>
<dbReference type="Proteomes" id="UP001151760">
    <property type="component" value="Unassembled WGS sequence"/>
</dbReference>